<name>A0AA38YT70_VITRO</name>
<organism evidence="6 7">
    <name type="scientific">Vitis rotundifolia</name>
    <name type="common">Muscadine grape</name>
    <dbReference type="NCBI Taxonomy" id="103349"/>
    <lineage>
        <taxon>Eukaryota</taxon>
        <taxon>Viridiplantae</taxon>
        <taxon>Streptophyta</taxon>
        <taxon>Embryophyta</taxon>
        <taxon>Tracheophyta</taxon>
        <taxon>Spermatophyta</taxon>
        <taxon>Magnoliopsida</taxon>
        <taxon>eudicotyledons</taxon>
        <taxon>Gunneridae</taxon>
        <taxon>Pentapetalae</taxon>
        <taxon>rosids</taxon>
        <taxon>Vitales</taxon>
        <taxon>Vitaceae</taxon>
        <taxon>Viteae</taxon>
        <taxon>Vitis</taxon>
    </lineage>
</organism>
<dbReference type="Gene3D" id="1.10.287.890">
    <property type="entry name" value="Crystal structure of tRNA isopentenylpyrophosphate transferase (bh2366) domain"/>
    <property type="match status" value="1"/>
</dbReference>
<keyword evidence="3" id="KW-0203">Cytokinin biosynthesis</keyword>
<dbReference type="GO" id="GO:0005524">
    <property type="term" value="F:ATP binding"/>
    <property type="evidence" value="ECO:0007669"/>
    <property type="project" value="UniProtKB-KW"/>
</dbReference>
<dbReference type="GO" id="GO:0009691">
    <property type="term" value="P:cytokinin biosynthetic process"/>
    <property type="evidence" value="ECO:0007669"/>
    <property type="project" value="UniProtKB-KW"/>
</dbReference>
<dbReference type="GO" id="GO:0005739">
    <property type="term" value="C:mitochondrion"/>
    <property type="evidence" value="ECO:0007669"/>
    <property type="project" value="TreeGrafter"/>
</dbReference>
<evidence type="ECO:0000313" key="7">
    <source>
        <dbReference type="Proteomes" id="UP001168098"/>
    </source>
</evidence>
<keyword evidence="4" id="KW-0547">Nucleotide-binding</keyword>
<dbReference type="EMBL" id="JARBHA010000018">
    <property type="protein sequence ID" value="KAJ9676097.1"/>
    <property type="molecule type" value="Genomic_DNA"/>
</dbReference>
<dbReference type="GO" id="GO:0052381">
    <property type="term" value="F:tRNA dimethylallyltransferase activity"/>
    <property type="evidence" value="ECO:0007669"/>
    <property type="project" value="TreeGrafter"/>
</dbReference>
<keyword evidence="7" id="KW-1185">Reference proteome</keyword>
<gene>
    <name evidence="6" type="ORF">PVL29_024882</name>
</gene>
<evidence type="ECO:0000313" key="6">
    <source>
        <dbReference type="EMBL" id="KAJ9676097.1"/>
    </source>
</evidence>
<protein>
    <submittedName>
        <fullName evidence="6">Uncharacterized protein</fullName>
    </submittedName>
</protein>
<dbReference type="SUPFAM" id="SSF52540">
    <property type="entry name" value="P-loop containing nucleoside triphosphate hydrolases"/>
    <property type="match status" value="1"/>
</dbReference>
<accession>A0AA38YT70</accession>
<dbReference type="GO" id="GO:0006400">
    <property type="term" value="P:tRNA modification"/>
    <property type="evidence" value="ECO:0007669"/>
    <property type="project" value="TreeGrafter"/>
</dbReference>
<evidence type="ECO:0000256" key="5">
    <source>
        <dbReference type="ARBA" id="ARBA00022840"/>
    </source>
</evidence>
<comment type="similarity">
    <text evidence="1">Belongs to the IPP transferase family.</text>
</comment>
<evidence type="ECO:0000256" key="2">
    <source>
        <dbReference type="ARBA" id="ARBA00022679"/>
    </source>
</evidence>
<dbReference type="AlphaFoldDB" id="A0AA38YT70"/>
<keyword evidence="5" id="KW-0067">ATP-binding</keyword>
<dbReference type="PANTHER" id="PTHR11088">
    <property type="entry name" value="TRNA DIMETHYLALLYLTRANSFERASE"/>
    <property type="match status" value="1"/>
</dbReference>
<dbReference type="InterPro" id="IPR039657">
    <property type="entry name" value="Dimethylallyltransferase"/>
</dbReference>
<sequence>MMRTILSACKQAQRPLLDISGLKVEIFNPRRRKEKVVFVMGATGTGKSKLSIDLATRCPAEIINSDKMQVYKGLHIVTNKVTEEECRGVPHHLLAIADTITNFTAMDFCHHASLAIQSITARNRHLIIAGGSNSFIEALVTDVPEFKSRYECCFLWVHRFVSERVDRMVEAGLADYSWGIRLAIGVPEMDQFLRGERIVGSKISAQYLRKAIAKIKENTCELACSQLDKIHRLQNIRGWKIHRLDATEAFLKQGDDAVKAWEKHVAWPSTDIVGCFLRHQDCVPNIVVPVPVPSIVVKYRQ</sequence>
<dbReference type="Pfam" id="PF01715">
    <property type="entry name" value="IPPT"/>
    <property type="match status" value="1"/>
</dbReference>
<evidence type="ECO:0000256" key="4">
    <source>
        <dbReference type="ARBA" id="ARBA00022741"/>
    </source>
</evidence>
<dbReference type="Gene3D" id="3.40.50.300">
    <property type="entry name" value="P-loop containing nucleotide triphosphate hydrolases"/>
    <property type="match status" value="1"/>
</dbReference>
<evidence type="ECO:0000256" key="3">
    <source>
        <dbReference type="ARBA" id="ARBA00022712"/>
    </source>
</evidence>
<dbReference type="Proteomes" id="UP001168098">
    <property type="component" value="Unassembled WGS sequence"/>
</dbReference>
<dbReference type="PANTHER" id="PTHR11088:SF74">
    <property type="entry name" value="ADENYLATE ISOPENTENYLTRANSFERASE 5, CHLOROPLASTIC"/>
    <property type="match status" value="1"/>
</dbReference>
<reference evidence="6 7" key="1">
    <citation type="journal article" date="2023" name="BMC Biotechnol.">
        <title>Vitis rotundifolia cv Carlos genome sequencing.</title>
        <authorList>
            <person name="Huff M."/>
            <person name="Hulse-Kemp A."/>
            <person name="Scheffler B."/>
            <person name="Youngblood R."/>
            <person name="Simpson S."/>
            <person name="Babiker E."/>
            <person name="Staton M."/>
        </authorList>
    </citation>
    <scope>NUCLEOTIDE SEQUENCE [LARGE SCALE GENOMIC DNA]</scope>
    <source>
        <tissue evidence="6">Leaf</tissue>
    </source>
</reference>
<dbReference type="InterPro" id="IPR027417">
    <property type="entry name" value="P-loop_NTPase"/>
</dbReference>
<comment type="caution">
    <text evidence="6">The sequence shown here is derived from an EMBL/GenBank/DDBJ whole genome shotgun (WGS) entry which is preliminary data.</text>
</comment>
<proteinExistence type="inferred from homology"/>
<evidence type="ECO:0000256" key="1">
    <source>
        <dbReference type="ARBA" id="ARBA00005842"/>
    </source>
</evidence>
<keyword evidence="2" id="KW-0808">Transferase</keyword>